<dbReference type="EMBL" id="JAZGQK010000005">
    <property type="protein sequence ID" value="MEE6258096.1"/>
    <property type="molecule type" value="Genomic_DNA"/>
</dbReference>
<evidence type="ECO:0000313" key="3">
    <source>
        <dbReference type="EMBL" id="MEE6258096.1"/>
    </source>
</evidence>
<keyword evidence="2" id="KW-0472">Membrane</keyword>
<feature type="transmembrane region" description="Helical" evidence="2">
    <location>
        <begin position="40"/>
        <end position="60"/>
    </location>
</feature>
<comment type="caution">
    <text evidence="3">The sequence shown here is derived from an EMBL/GenBank/DDBJ whole genome shotgun (WGS) entry which is preliminary data.</text>
</comment>
<evidence type="ECO:0000256" key="1">
    <source>
        <dbReference type="SAM" id="MobiDB-lite"/>
    </source>
</evidence>
<organism evidence="3 4">
    <name type="scientific">Plantactinospora sonchi</name>
    <dbReference type="NCBI Taxonomy" id="1544735"/>
    <lineage>
        <taxon>Bacteria</taxon>
        <taxon>Bacillati</taxon>
        <taxon>Actinomycetota</taxon>
        <taxon>Actinomycetes</taxon>
        <taxon>Micromonosporales</taxon>
        <taxon>Micromonosporaceae</taxon>
        <taxon>Plantactinospora</taxon>
    </lineage>
</organism>
<feature type="compositionally biased region" description="Pro residues" evidence="1">
    <location>
        <begin position="288"/>
        <end position="297"/>
    </location>
</feature>
<accession>A0ABU7RNR6</accession>
<feature type="region of interest" description="Disordered" evidence="1">
    <location>
        <begin position="253"/>
        <end position="297"/>
    </location>
</feature>
<keyword evidence="2" id="KW-1133">Transmembrane helix</keyword>
<protein>
    <submittedName>
        <fullName evidence="3">Uncharacterized protein</fullName>
    </submittedName>
</protein>
<keyword evidence="4" id="KW-1185">Reference proteome</keyword>
<evidence type="ECO:0000313" key="4">
    <source>
        <dbReference type="Proteomes" id="UP001332243"/>
    </source>
</evidence>
<dbReference type="Proteomes" id="UP001332243">
    <property type="component" value="Unassembled WGS sequence"/>
</dbReference>
<name>A0ABU7RNR6_9ACTN</name>
<evidence type="ECO:0000256" key="2">
    <source>
        <dbReference type="SAM" id="Phobius"/>
    </source>
</evidence>
<reference evidence="3 4" key="1">
    <citation type="submission" date="2024-01" db="EMBL/GenBank/DDBJ databases">
        <title>Genome insights into Plantactinospora sonchi sp. nov.</title>
        <authorList>
            <person name="Wang L."/>
        </authorList>
    </citation>
    <scope>NUCLEOTIDE SEQUENCE [LARGE SCALE GENOMIC DNA]</scope>
    <source>
        <strain evidence="3 4">NEAU-QY2</strain>
    </source>
</reference>
<gene>
    <name evidence="3" type="ORF">V1633_06265</name>
</gene>
<sequence length="297" mass="31298">MRDIHDLRHALDAETTDLAVHIPPDLIRRRAHRIRTRRRTVVAAAVVAVVAGAVSTVTAVSGAGPASEVAGPPSWTSPCPSPPNDPIGEADALGPLVETGAVFDAPNGNIRYDVLIGFTGTVDEPGFVVAFRDQQAGTVEVWDTTLEVRDPSGDLAGKRADDPPRQFFSSQLELGPNTVLDVGFYTRTAHRITVASEGAATAAETSRNAATGWTLFWVQRRATPLPPERHTVPEFYEGPEQVTLTAYDAVGQPQHSITGGLGVGGSVHTRDGSGPPDDQASPSTAPIPTCPSPDAPR</sequence>
<keyword evidence="2" id="KW-0812">Transmembrane</keyword>
<proteinExistence type="predicted"/>
<dbReference type="RefSeq" id="WP_331213225.1">
    <property type="nucleotide sequence ID" value="NZ_JAZGQK010000005.1"/>
</dbReference>